<evidence type="ECO:0000259" key="2">
    <source>
        <dbReference type="PROSITE" id="PS50911"/>
    </source>
</evidence>
<keyword evidence="4" id="KW-1185">Reference proteome</keyword>
<reference evidence="3 4" key="1">
    <citation type="submission" date="2020-08" db="EMBL/GenBank/DDBJ databases">
        <title>Genomic Encyclopedia of Type Strains, Phase III (KMG-III): the genomes of soil and plant-associated and newly described type strains.</title>
        <authorList>
            <person name="Whitman W."/>
        </authorList>
    </citation>
    <scope>NUCLEOTIDE SEQUENCE [LARGE SCALE GENOMIC DNA]</scope>
    <source>
        <strain evidence="3 4">CECT 3226</strain>
    </source>
</reference>
<evidence type="ECO:0000313" key="4">
    <source>
        <dbReference type="Proteomes" id="UP000568022"/>
    </source>
</evidence>
<protein>
    <submittedName>
        <fullName evidence="3">Surface antigen</fullName>
    </submittedName>
</protein>
<dbReference type="PROSITE" id="PS50911">
    <property type="entry name" value="CHAP"/>
    <property type="match status" value="1"/>
</dbReference>
<evidence type="ECO:0000256" key="1">
    <source>
        <dbReference type="SAM" id="SignalP"/>
    </source>
</evidence>
<dbReference type="Gene3D" id="3.90.1720.10">
    <property type="entry name" value="endopeptidase domain like (from Nostoc punctiforme)"/>
    <property type="match status" value="1"/>
</dbReference>
<dbReference type="Proteomes" id="UP000568022">
    <property type="component" value="Unassembled WGS sequence"/>
</dbReference>
<feature type="chain" id="PRO_5031095468" evidence="1">
    <location>
        <begin position="36"/>
        <end position="228"/>
    </location>
</feature>
<dbReference type="EMBL" id="JACHJE010000036">
    <property type="protein sequence ID" value="MBB5130295.1"/>
    <property type="molecule type" value="Genomic_DNA"/>
</dbReference>
<dbReference type="InterPro" id="IPR006311">
    <property type="entry name" value="TAT_signal"/>
</dbReference>
<sequence length="228" mass="24135">MTKSTTMPVSGNTRIVALALSALLAGGLAVSQAQAAPASATAVTTGEKSAASASSLALTRQQIVARAEHALKTPTKYRTAKNGPIKLSTPKGNNNYLGGHNLNVYNDFNGQSWCGHFAAAMWGKQGAPAKYEASQRWRTHMGNRFHPYRVNRLPQPGDVLVWTNTSNSAFGHVGVVVSVKGRSVTTIEGNAGAGTDSVTRRTYSWDDKRATGGPYLPSKKFAGFASAR</sequence>
<dbReference type="InterPro" id="IPR038765">
    <property type="entry name" value="Papain-like_cys_pep_sf"/>
</dbReference>
<keyword evidence="1" id="KW-0732">Signal</keyword>
<accession>A0A7W8FDC6</accession>
<comment type="caution">
    <text evidence="3">The sequence shown here is derived from an EMBL/GenBank/DDBJ whole genome shotgun (WGS) entry which is preliminary data.</text>
</comment>
<dbReference type="Pfam" id="PF05257">
    <property type="entry name" value="CHAP"/>
    <property type="match status" value="1"/>
</dbReference>
<gene>
    <name evidence="3" type="ORF">FHS32_007092</name>
</gene>
<dbReference type="SUPFAM" id="SSF54001">
    <property type="entry name" value="Cysteine proteinases"/>
    <property type="match status" value="1"/>
</dbReference>
<evidence type="ECO:0000313" key="3">
    <source>
        <dbReference type="EMBL" id="MBB5130295.1"/>
    </source>
</evidence>
<feature type="signal peptide" evidence="1">
    <location>
        <begin position="1"/>
        <end position="35"/>
    </location>
</feature>
<dbReference type="InterPro" id="IPR007921">
    <property type="entry name" value="CHAP_dom"/>
</dbReference>
<organism evidence="3 4">
    <name type="scientific">Streptomyces griseoloalbus</name>
    <dbReference type="NCBI Taxonomy" id="67303"/>
    <lineage>
        <taxon>Bacteria</taxon>
        <taxon>Bacillati</taxon>
        <taxon>Actinomycetota</taxon>
        <taxon>Actinomycetes</taxon>
        <taxon>Kitasatosporales</taxon>
        <taxon>Streptomycetaceae</taxon>
        <taxon>Streptomyces</taxon>
    </lineage>
</organism>
<name>A0A7W8FDC6_9ACTN</name>
<proteinExistence type="predicted"/>
<dbReference type="PROSITE" id="PS51318">
    <property type="entry name" value="TAT"/>
    <property type="match status" value="1"/>
</dbReference>
<feature type="domain" description="Peptidase C51" evidence="2">
    <location>
        <begin position="89"/>
        <end position="217"/>
    </location>
</feature>
<dbReference type="AlphaFoldDB" id="A0A7W8FDC6"/>